<evidence type="ECO:0000313" key="13">
    <source>
        <dbReference type="EMBL" id="MBR7887370.1"/>
    </source>
</evidence>
<protein>
    <recommendedName>
        <fullName evidence="9">23S rRNA (uracil(1939)-C(5))-methyltransferase RlmD</fullName>
        <ecNumber evidence="9">2.1.1.190</ecNumber>
    </recommendedName>
    <alternativeName>
        <fullName evidence="9">23S rRNA(m5U1939)-methyltransferase</fullName>
    </alternativeName>
</protein>
<dbReference type="NCBIfam" id="NF009639">
    <property type="entry name" value="PRK13168.1"/>
    <property type="match status" value="1"/>
</dbReference>
<sequence length="447" mass="49419">MRRRISQRRAVKPQPIGPVQTYQVEGLTHEAKGVARLQGKVTFIEGALPGETVDAQVTKSGRRFDEATMTRLLEPSPYRVDPPCPHFTRCGGCSFQHLADEKQLSAKRDWLQGQLRNLMGTHTLETLSDTSTAYRRRARLSVNMVKGEVVLGFRGKASNDIISIDHCVVLTKPLQTVFLALKTALAGDPLAPNVGHIELLEDTKGVSVLVRLTSVISDELEKQWQDWAHEAKIALYWQAPKLSRAELASQEMRYYEVNNGEDKLRLQYHPQDFIQVNAAMNQKMLDQAMAWLAPQFDDVVLDLFCGVGNFSLPLARSAKSVIGVEVQDSMVASAQSNAEMNGVDNATFIAADLTQPAALETTASTLLTAGVTKILLDPPRAGALEFLDSIIKIAPAQILYVSCNASTLARDAEYLVAKGYRVMRVGLMDMFPQTSHVETMMLLHKKT</sequence>
<dbReference type="Gene3D" id="3.40.50.150">
    <property type="entry name" value="Vaccinia Virus protein VP39"/>
    <property type="match status" value="1"/>
</dbReference>
<comment type="function">
    <text evidence="9">Catalyzes the formation of 5-methyl-uridine at position 1939 (m5U1939) in 23S rRNA.</text>
</comment>
<comment type="catalytic activity">
    <reaction evidence="9">
        <text>uridine(1939) in 23S rRNA + S-adenosyl-L-methionine = 5-methyluridine(1939) in 23S rRNA + S-adenosyl-L-homocysteine + H(+)</text>
        <dbReference type="Rhea" id="RHEA:42908"/>
        <dbReference type="Rhea" id="RHEA-COMP:10278"/>
        <dbReference type="Rhea" id="RHEA-COMP:10279"/>
        <dbReference type="ChEBI" id="CHEBI:15378"/>
        <dbReference type="ChEBI" id="CHEBI:57856"/>
        <dbReference type="ChEBI" id="CHEBI:59789"/>
        <dbReference type="ChEBI" id="CHEBI:65315"/>
        <dbReference type="ChEBI" id="CHEBI:74447"/>
        <dbReference type="EC" id="2.1.1.190"/>
    </reaction>
</comment>
<evidence type="ECO:0000256" key="7">
    <source>
        <dbReference type="ARBA" id="ARBA00023004"/>
    </source>
</evidence>
<feature type="active site" evidence="11">
    <location>
        <position position="403"/>
    </location>
</feature>
<feature type="binding site" evidence="9">
    <location>
        <position position="309"/>
    </location>
    <ligand>
        <name>S-adenosyl-L-methionine</name>
        <dbReference type="ChEBI" id="CHEBI:59789"/>
    </ligand>
</feature>
<dbReference type="SUPFAM" id="SSF53335">
    <property type="entry name" value="S-adenosyl-L-methionine-dependent methyltransferases"/>
    <property type="match status" value="1"/>
</dbReference>
<evidence type="ECO:0000256" key="8">
    <source>
        <dbReference type="ARBA" id="ARBA00023014"/>
    </source>
</evidence>
<dbReference type="InterPro" id="IPR012340">
    <property type="entry name" value="NA-bd_OB-fold"/>
</dbReference>
<evidence type="ECO:0000256" key="3">
    <source>
        <dbReference type="ARBA" id="ARBA00022603"/>
    </source>
</evidence>
<feature type="domain" description="TRAM" evidence="12">
    <location>
        <begin position="13"/>
        <end position="71"/>
    </location>
</feature>
<evidence type="ECO:0000256" key="6">
    <source>
        <dbReference type="ARBA" id="ARBA00022723"/>
    </source>
</evidence>
<feature type="binding site" evidence="9">
    <location>
        <position position="352"/>
    </location>
    <ligand>
        <name>S-adenosyl-L-methionine</name>
        <dbReference type="ChEBI" id="CHEBI:59789"/>
    </ligand>
</feature>
<feature type="binding site" evidence="9 10">
    <location>
        <position position="304"/>
    </location>
    <ligand>
        <name>S-adenosyl-L-methionine</name>
        <dbReference type="ChEBI" id="CHEBI:59789"/>
    </ligand>
</feature>
<dbReference type="SUPFAM" id="SSF50249">
    <property type="entry name" value="Nucleic acid-binding proteins"/>
    <property type="match status" value="1"/>
</dbReference>
<evidence type="ECO:0000256" key="11">
    <source>
        <dbReference type="PROSITE-ProRule" id="PRU10015"/>
    </source>
</evidence>
<evidence type="ECO:0000256" key="9">
    <source>
        <dbReference type="HAMAP-Rule" id="MF_01010"/>
    </source>
</evidence>
<keyword evidence="7 9" id="KW-0408">Iron</keyword>
<reference evidence="14" key="2">
    <citation type="submission" date="2023-07" db="EMBL/GenBank/DDBJ databases">
        <title>Marinomonas vulgaris A79, complete genome.</title>
        <authorList>
            <person name="Ying J.-J."/>
        </authorList>
    </citation>
    <scope>NUCLEOTIDE SEQUENCE [LARGE SCALE GENOMIC DNA]</scope>
    <source>
        <strain evidence="14">A79</strain>
    </source>
</reference>
<evidence type="ECO:0000256" key="10">
    <source>
        <dbReference type="PROSITE-ProRule" id="PRU01024"/>
    </source>
</evidence>
<feature type="binding site" evidence="9 10">
    <location>
        <position position="275"/>
    </location>
    <ligand>
        <name>S-adenosyl-L-methionine</name>
        <dbReference type="ChEBI" id="CHEBI:59789"/>
    </ligand>
</feature>
<dbReference type="PROSITE" id="PS01231">
    <property type="entry name" value="TRMA_2"/>
    <property type="match status" value="1"/>
</dbReference>
<dbReference type="GO" id="GO:0032259">
    <property type="term" value="P:methylation"/>
    <property type="evidence" value="ECO:0007669"/>
    <property type="project" value="UniProtKB-KW"/>
</dbReference>
<evidence type="ECO:0000256" key="5">
    <source>
        <dbReference type="ARBA" id="ARBA00022691"/>
    </source>
</evidence>
<keyword evidence="8 9" id="KW-0411">Iron-sulfur</keyword>
<comment type="caution">
    <text evidence="13">The sequence shown here is derived from an EMBL/GenBank/DDBJ whole genome shotgun (WGS) entry which is preliminary data.</text>
</comment>
<dbReference type="PROSITE" id="PS51687">
    <property type="entry name" value="SAM_MT_RNA_M5U"/>
    <property type="match status" value="1"/>
</dbReference>
<dbReference type="InterPro" id="IPR002792">
    <property type="entry name" value="TRAM_dom"/>
</dbReference>
<dbReference type="GO" id="GO:0008168">
    <property type="term" value="F:methyltransferase activity"/>
    <property type="evidence" value="ECO:0007669"/>
    <property type="project" value="UniProtKB-KW"/>
</dbReference>
<dbReference type="Pfam" id="PF05958">
    <property type="entry name" value="tRNA_U5-meth_tr"/>
    <property type="match status" value="1"/>
</dbReference>
<dbReference type="PANTHER" id="PTHR11061:SF49">
    <property type="entry name" value="23S RRNA (URACIL(1939)-C(5))-METHYLTRANSFERASE RLMD"/>
    <property type="match status" value="1"/>
</dbReference>
<accession>A0ABS5H7F0</accession>
<dbReference type="Gene3D" id="2.40.50.140">
    <property type="entry name" value="Nucleic acid-binding proteins"/>
    <property type="match status" value="1"/>
</dbReference>
<keyword evidence="4 9" id="KW-0808">Transferase</keyword>
<dbReference type="Pfam" id="PF01938">
    <property type="entry name" value="TRAM"/>
    <property type="match status" value="1"/>
</dbReference>
<reference evidence="13 14" key="1">
    <citation type="submission" date="2021-04" db="EMBL/GenBank/DDBJ databases">
        <authorList>
            <person name="Sun C."/>
        </authorList>
    </citation>
    <scope>NUCLEOTIDE SEQUENCE [LARGE SCALE GENOMIC DNA]</scope>
    <source>
        <strain evidence="13 14">A79</strain>
    </source>
</reference>
<keyword evidence="3 9" id="KW-0489">Methyltransferase</keyword>
<evidence type="ECO:0000256" key="4">
    <source>
        <dbReference type="ARBA" id="ARBA00022679"/>
    </source>
</evidence>
<feature type="binding site" evidence="9">
    <location>
        <position position="84"/>
    </location>
    <ligand>
        <name>[4Fe-4S] cluster</name>
        <dbReference type="ChEBI" id="CHEBI:49883"/>
    </ligand>
</feature>
<name>A0ABS5H7F0_9GAMM</name>
<dbReference type="PROSITE" id="PS50926">
    <property type="entry name" value="TRAM"/>
    <property type="match status" value="1"/>
</dbReference>
<evidence type="ECO:0000259" key="12">
    <source>
        <dbReference type="PROSITE" id="PS50926"/>
    </source>
</evidence>
<keyword evidence="1 9" id="KW-0004">4Fe-4S</keyword>
<dbReference type="InterPro" id="IPR030390">
    <property type="entry name" value="MeTrfase_TrmA_AS"/>
</dbReference>
<dbReference type="PANTHER" id="PTHR11061">
    <property type="entry name" value="RNA M5U METHYLTRANSFERASE"/>
    <property type="match status" value="1"/>
</dbReference>
<feature type="binding site" evidence="9">
    <location>
        <position position="167"/>
    </location>
    <ligand>
        <name>[4Fe-4S] cluster</name>
        <dbReference type="ChEBI" id="CHEBI:49883"/>
    </ligand>
</feature>
<organism evidence="13 14">
    <name type="scientific">Marinomonas vulgaris</name>
    <dbReference type="NCBI Taxonomy" id="2823372"/>
    <lineage>
        <taxon>Bacteria</taxon>
        <taxon>Pseudomonadati</taxon>
        <taxon>Pseudomonadota</taxon>
        <taxon>Gammaproteobacteria</taxon>
        <taxon>Oceanospirillales</taxon>
        <taxon>Oceanospirillaceae</taxon>
        <taxon>Marinomonas</taxon>
    </lineage>
</organism>
<evidence type="ECO:0000313" key="14">
    <source>
        <dbReference type="Proteomes" id="UP000679722"/>
    </source>
</evidence>
<keyword evidence="6 9" id="KW-0479">Metal-binding</keyword>
<feature type="active site" description="Nucleophile" evidence="9 10">
    <location>
        <position position="403"/>
    </location>
</feature>
<dbReference type="InterPro" id="IPR030391">
    <property type="entry name" value="MeTrfase_TrmA_CS"/>
</dbReference>
<keyword evidence="2 9" id="KW-0698">rRNA processing</keyword>
<proteinExistence type="inferred from homology"/>
<dbReference type="PROSITE" id="PS01230">
    <property type="entry name" value="TRMA_1"/>
    <property type="match status" value="1"/>
</dbReference>
<keyword evidence="14" id="KW-1185">Reference proteome</keyword>
<dbReference type="InterPro" id="IPR001566">
    <property type="entry name" value="23S_rRNA_MeTrfase_RlmD"/>
</dbReference>
<dbReference type="NCBIfam" id="TIGR00479">
    <property type="entry name" value="rumA"/>
    <property type="match status" value="1"/>
</dbReference>
<dbReference type="Gene3D" id="2.40.50.1070">
    <property type="match status" value="1"/>
</dbReference>
<evidence type="ECO:0000256" key="1">
    <source>
        <dbReference type="ARBA" id="ARBA00022485"/>
    </source>
</evidence>
<comment type="similarity">
    <text evidence="9">Belongs to the class I-like SAM-binding methyltransferase superfamily. RNA M5U methyltransferase family. RlmD subfamily.</text>
</comment>
<feature type="binding site" evidence="9">
    <location>
        <position position="93"/>
    </location>
    <ligand>
        <name>[4Fe-4S] cluster</name>
        <dbReference type="ChEBI" id="CHEBI:49883"/>
    </ligand>
</feature>
<dbReference type="CDD" id="cd02440">
    <property type="entry name" value="AdoMet_MTases"/>
    <property type="match status" value="1"/>
</dbReference>
<feature type="binding site" evidence="9 10">
    <location>
        <position position="377"/>
    </location>
    <ligand>
        <name>S-adenosyl-L-methionine</name>
        <dbReference type="ChEBI" id="CHEBI:59789"/>
    </ligand>
</feature>
<dbReference type="HAMAP" id="MF_01010">
    <property type="entry name" value="23SrRNA_methyltr_RlmD"/>
    <property type="match status" value="1"/>
</dbReference>
<dbReference type="EC" id="2.1.1.190" evidence="9"/>
<evidence type="ECO:0000256" key="2">
    <source>
        <dbReference type="ARBA" id="ARBA00022552"/>
    </source>
</evidence>
<gene>
    <name evidence="9 13" type="primary">rlmD</name>
    <name evidence="13" type="ORF">J9B83_00340</name>
</gene>
<feature type="binding site" evidence="9">
    <location>
        <position position="90"/>
    </location>
    <ligand>
        <name>[4Fe-4S] cluster</name>
        <dbReference type="ChEBI" id="CHEBI:49883"/>
    </ligand>
</feature>
<dbReference type="InterPro" id="IPR029063">
    <property type="entry name" value="SAM-dependent_MTases_sf"/>
</dbReference>
<dbReference type="Proteomes" id="UP000679722">
    <property type="component" value="Unassembled WGS sequence"/>
</dbReference>
<dbReference type="EMBL" id="JAGSSV010000001">
    <property type="protein sequence ID" value="MBR7887370.1"/>
    <property type="molecule type" value="Genomic_DNA"/>
</dbReference>
<feature type="binding site" evidence="9 10">
    <location>
        <position position="325"/>
    </location>
    <ligand>
        <name>S-adenosyl-L-methionine</name>
        <dbReference type="ChEBI" id="CHEBI:59789"/>
    </ligand>
</feature>
<dbReference type="InterPro" id="IPR010280">
    <property type="entry name" value="U5_MeTrfase_fam"/>
</dbReference>
<keyword evidence="5 9" id="KW-0949">S-adenosyl-L-methionine</keyword>
<dbReference type="RefSeq" id="WP_211534680.1">
    <property type="nucleotide sequence ID" value="NZ_JAGSSV010000001.1"/>
</dbReference>